<dbReference type="GO" id="GO:0008270">
    <property type="term" value="F:zinc ion binding"/>
    <property type="evidence" value="ECO:0007669"/>
    <property type="project" value="UniProtKB-UniRule"/>
</dbReference>
<gene>
    <name evidence="3 5" type="primary">yacG</name>
    <name evidence="5" type="ORF">GCM10007392_41220</name>
</gene>
<comment type="similarity">
    <text evidence="3">Belongs to the DNA gyrase inhibitor YacG family.</text>
</comment>
<dbReference type="NCBIfam" id="NF001638">
    <property type="entry name" value="PRK00418.1"/>
    <property type="match status" value="1"/>
</dbReference>
<reference evidence="5" key="1">
    <citation type="journal article" date="2014" name="Int. J. Syst. Evol. Microbiol.">
        <title>Complete genome sequence of Corynebacterium casei LMG S-19264T (=DSM 44701T), isolated from a smear-ripened cheese.</title>
        <authorList>
            <consortium name="US DOE Joint Genome Institute (JGI-PGF)"/>
            <person name="Walter F."/>
            <person name="Albersmeier A."/>
            <person name="Kalinowski J."/>
            <person name="Ruckert C."/>
        </authorList>
    </citation>
    <scope>NUCLEOTIDE SEQUENCE</scope>
    <source>
        <strain evidence="5">KCTC 22169</strain>
    </source>
</reference>
<dbReference type="InterPro" id="IPR005584">
    <property type="entry name" value="DNA_gyrase_inhibitor_YacG"/>
</dbReference>
<reference evidence="5" key="2">
    <citation type="submission" date="2020-09" db="EMBL/GenBank/DDBJ databases">
        <authorList>
            <person name="Sun Q."/>
            <person name="Kim S."/>
        </authorList>
    </citation>
    <scope>NUCLEOTIDE SEQUENCE</scope>
    <source>
        <strain evidence="5">KCTC 22169</strain>
    </source>
</reference>
<dbReference type="SUPFAM" id="SSF57716">
    <property type="entry name" value="Glucocorticoid receptor-like (DNA-binding domain)"/>
    <property type="match status" value="1"/>
</dbReference>
<dbReference type="GO" id="GO:0008657">
    <property type="term" value="F:DNA topoisomerase type II (double strand cut, ATP-hydrolyzing) inhibitor activity"/>
    <property type="evidence" value="ECO:0007669"/>
    <property type="project" value="UniProtKB-UniRule"/>
</dbReference>
<feature type="binding site" evidence="3">
    <location>
        <position position="26"/>
    </location>
    <ligand>
        <name>Zn(2+)</name>
        <dbReference type="ChEBI" id="CHEBI:29105"/>
    </ligand>
</feature>
<accession>A0A918NFM5</accession>
<dbReference type="EMBL" id="BMXR01000013">
    <property type="protein sequence ID" value="GGX69404.1"/>
    <property type="molecule type" value="Genomic_DNA"/>
</dbReference>
<evidence type="ECO:0000256" key="4">
    <source>
        <dbReference type="SAM" id="MobiDB-lite"/>
    </source>
</evidence>
<protein>
    <recommendedName>
        <fullName evidence="3">DNA gyrase inhibitor YacG</fullName>
    </recommendedName>
</protein>
<evidence type="ECO:0000256" key="1">
    <source>
        <dbReference type="ARBA" id="ARBA00022723"/>
    </source>
</evidence>
<dbReference type="InterPro" id="IPR013088">
    <property type="entry name" value="Znf_NHR/GATA"/>
</dbReference>
<keyword evidence="6" id="KW-1185">Reference proteome</keyword>
<dbReference type="Proteomes" id="UP000626148">
    <property type="component" value="Unassembled WGS sequence"/>
</dbReference>
<comment type="caution">
    <text evidence="5">The sequence shown here is derived from an EMBL/GenBank/DDBJ whole genome shotgun (WGS) entry which is preliminary data.</text>
</comment>
<keyword evidence="2 3" id="KW-0862">Zinc</keyword>
<feature type="binding site" evidence="3">
    <location>
        <position position="30"/>
    </location>
    <ligand>
        <name>Zn(2+)</name>
        <dbReference type="ChEBI" id="CHEBI:29105"/>
    </ligand>
</feature>
<comment type="subunit">
    <text evidence="3">Interacts with GyrB.</text>
</comment>
<dbReference type="Pfam" id="PF03884">
    <property type="entry name" value="YacG"/>
    <property type="match status" value="1"/>
</dbReference>
<dbReference type="HAMAP" id="MF_00649">
    <property type="entry name" value="DNA_gyrase_inhibitor_YacG"/>
    <property type="match status" value="1"/>
</dbReference>
<keyword evidence="1 3" id="KW-0479">Metal-binding</keyword>
<dbReference type="Gene3D" id="3.30.50.10">
    <property type="entry name" value="Erythroid Transcription Factor GATA-1, subunit A"/>
    <property type="match status" value="1"/>
</dbReference>
<sequence length="68" mass="7568">MATHVSCPTCKKSTVYSKENPYRPFCSKRCKLIDLGEWASEGHRIAGKPADEELLSGDLPGNQDQSRE</sequence>
<proteinExistence type="inferred from homology"/>
<organism evidence="5 6">
    <name type="scientific">Saccharospirillum salsuginis</name>
    <dbReference type="NCBI Taxonomy" id="418750"/>
    <lineage>
        <taxon>Bacteria</taxon>
        <taxon>Pseudomonadati</taxon>
        <taxon>Pseudomonadota</taxon>
        <taxon>Gammaproteobacteria</taxon>
        <taxon>Oceanospirillales</taxon>
        <taxon>Saccharospirillaceae</taxon>
        <taxon>Saccharospirillum</taxon>
    </lineage>
</organism>
<feature type="binding site" evidence="3">
    <location>
        <position position="7"/>
    </location>
    <ligand>
        <name>Zn(2+)</name>
        <dbReference type="ChEBI" id="CHEBI:29105"/>
    </ligand>
</feature>
<evidence type="ECO:0000313" key="5">
    <source>
        <dbReference type="EMBL" id="GGX69404.1"/>
    </source>
</evidence>
<feature type="region of interest" description="Disordered" evidence="4">
    <location>
        <begin position="44"/>
        <end position="68"/>
    </location>
</feature>
<dbReference type="GO" id="GO:0006355">
    <property type="term" value="P:regulation of DNA-templated transcription"/>
    <property type="evidence" value="ECO:0007669"/>
    <property type="project" value="InterPro"/>
</dbReference>
<comment type="cofactor">
    <cofactor evidence="3">
        <name>Zn(2+)</name>
        <dbReference type="ChEBI" id="CHEBI:29105"/>
    </cofactor>
    <text evidence="3">Binds 1 zinc ion.</text>
</comment>
<dbReference type="AlphaFoldDB" id="A0A918NFM5"/>
<comment type="function">
    <text evidence="3">Inhibits all the catalytic activities of DNA gyrase by preventing its interaction with DNA. Acts by binding directly to the C-terminal domain of GyrB, which probably disrupts DNA binding by the gyrase.</text>
</comment>
<evidence type="ECO:0000313" key="6">
    <source>
        <dbReference type="Proteomes" id="UP000626148"/>
    </source>
</evidence>
<dbReference type="PANTHER" id="PTHR36150:SF1">
    <property type="entry name" value="DNA GYRASE INHIBITOR YACG"/>
    <property type="match status" value="1"/>
</dbReference>
<dbReference type="PANTHER" id="PTHR36150">
    <property type="entry name" value="DNA GYRASE INHIBITOR YACG"/>
    <property type="match status" value="1"/>
</dbReference>
<evidence type="ECO:0000256" key="3">
    <source>
        <dbReference type="HAMAP-Rule" id="MF_00649"/>
    </source>
</evidence>
<evidence type="ECO:0000256" key="2">
    <source>
        <dbReference type="ARBA" id="ARBA00022833"/>
    </source>
</evidence>
<name>A0A918NFM5_9GAMM</name>
<feature type="binding site" evidence="3">
    <location>
        <position position="10"/>
    </location>
    <ligand>
        <name>Zn(2+)</name>
        <dbReference type="ChEBI" id="CHEBI:29105"/>
    </ligand>
</feature>